<reference evidence="3 4" key="1">
    <citation type="submission" date="2017-04" db="EMBL/GenBank/DDBJ databases">
        <authorList>
            <person name="Varghese N."/>
            <person name="Submissions S."/>
        </authorList>
    </citation>
    <scope>NUCLEOTIDE SEQUENCE [LARGE SCALE GENOMIC DNA]</scope>
    <source>
        <strain evidence="3 4">VKM Ac-1784</strain>
    </source>
</reference>
<feature type="transmembrane region" description="Helical" evidence="2">
    <location>
        <begin position="226"/>
        <end position="250"/>
    </location>
</feature>
<feature type="transmembrane region" description="Helical" evidence="2">
    <location>
        <begin position="166"/>
        <end position="185"/>
    </location>
</feature>
<accession>A0ABY1RE31</accession>
<gene>
    <name evidence="3" type="ORF">SAMN06295909_2513</name>
</gene>
<evidence type="ECO:0000313" key="3">
    <source>
        <dbReference type="EMBL" id="SMQ71259.1"/>
    </source>
</evidence>
<name>A0ABY1RE31_9MICO</name>
<keyword evidence="2" id="KW-0472">Membrane</keyword>
<organism evidence="3 4">
    <name type="scientific">Plantibacter elymi</name>
    <name type="common">nom. nud.</name>
    <dbReference type="NCBI Taxonomy" id="199708"/>
    <lineage>
        <taxon>Bacteria</taxon>
        <taxon>Bacillati</taxon>
        <taxon>Actinomycetota</taxon>
        <taxon>Actinomycetes</taxon>
        <taxon>Micrococcales</taxon>
        <taxon>Microbacteriaceae</taxon>
        <taxon>Plantibacter</taxon>
    </lineage>
</organism>
<comment type="caution">
    <text evidence="3">The sequence shown here is derived from an EMBL/GenBank/DDBJ whole genome shotgun (WGS) entry which is preliminary data.</text>
</comment>
<evidence type="ECO:0000256" key="2">
    <source>
        <dbReference type="SAM" id="Phobius"/>
    </source>
</evidence>
<evidence type="ECO:0000313" key="4">
    <source>
        <dbReference type="Proteomes" id="UP000194464"/>
    </source>
</evidence>
<evidence type="ECO:0000256" key="1">
    <source>
        <dbReference type="SAM" id="MobiDB-lite"/>
    </source>
</evidence>
<feature type="transmembrane region" description="Helical" evidence="2">
    <location>
        <begin position="317"/>
        <end position="337"/>
    </location>
</feature>
<keyword evidence="2" id="KW-0812">Transmembrane</keyword>
<keyword evidence="2" id="KW-1133">Transmembrane helix</keyword>
<sequence>MKIAAAFLLPLFFVIAFPLLFVGAIHKPTPHDLSILVVGPDQVVSKITAGLDDTDEFAATATDIVDDAKSSVEERKVMGSILVSVDTADNAAPSDPAGTAPDPTAANSAAATPTYMVTTYVANAEGRAVAASVTAAGEKVAEQLGTTATVKDLAPLAATDTLGVTLFYLLTYTSVGGYLVVIVLMQVMPKARLSARFGAVTAAAIAAPLIAFGLSSIFVGDYGASFGTIMGLLGVTALYVFTVGSIGILVEQLLGKAATFGIMLFVVFLNFPSAGGAAPAAMLPPFWQFIHEFYFGAGAYEAMRSIVYFGGNGVARWIFQLLAWTLGIVLVNFVVYLTKTVRRQKLEIVELSRSASEQPTLQRQPEAEPAPAKHVKHVKAETYQLHEHEPFNDRDHERVRALAQSEGATR</sequence>
<feature type="region of interest" description="Disordered" evidence="1">
    <location>
        <begin position="357"/>
        <end position="410"/>
    </location>
</feature>
<feature type="transmembrane region" description="Helical" evidence="2">
    <location>
        <begin position="262"/>
        <end position="283"/>
    </location>
</feature>
<protein>
    <recommendedName>
        <fullName evidence="5">DUF3533 domain-containing protein</fullName>
    </recommendedName>
</protein>
<evidence type="ECO:0008006" key="5">
    <source>
        <dbReference type="Google" id="ProtNLM"/>
    </source>
</evidence>
<feature type="compositionally biased region" description="Basic and acidic residues" evidence="1">
    <location>
        <begin position="378"/>
        <end position="400"/>
    </location>
</feature>
<proteinExistence type="predicted"/>
<dbReference type="EMBL" id="FXWJ01000003">
    <property type="protein sequence ID" value="SMQ71259.1"/>
    <property type="molecule type" value="Genomic_DNA"/>
</dbReference>
<keyword evidence="4" id="KW-1185">Reference proteome</keyword>
<dbReference type="Proteomes" id="UP000194464">
    <property type="component" value="Unassembled WGS sequence"/>
</dbReference>
<feature type="transmembrane region" description="Helical" evidence="2">
    <location>
        <begin position="197"/>
        <end position="220"/>
    </location>
</feature>